<dbReference type="AlphaFoldDB" id="A0A4Q7YLP4"/>
<name>A0A4Q7YLP4_9GAMM</name>
<feature type="transmembrane region" description="Helical" evidence="1">
    <location>
        <begin position="337"/>
        <end position="356"/>
    </location>
</feature>
<comment type="caution">
    <text evidence="2">The sequence shown here is derived from an EMBL/GenBank/DDBJ whole genome shotgun (WGS) entry which is preliminary data.</text>
</comment>
<feature type="transmembrane region" description="Helical" evidence="1">
    <location>
        <begin position="120"/>
        <end position="142"/>
    </location>
</feature>
<dbReference type="EMBL" id="SHKX01000013">
    <property type="protein sequence ID" value="RZU38622.1"/>
    <property type="molecule type" value="Genomic_DNA"/>
</dbReference>
<protein>
    <submittedName>
        <fullName evidence="2">Uncharacterized protein involved in response to NO</fullName>
    </submittedName>
</protein>
<evidence type="ECO:0000313" key="2">
    <source>
        <dbReference type="EMBL" id="RZU38622.1"/>
    </source>
</evidence>
<feature type="transmembrane region" description="Helical" evidence="1">
    <location>
        <begin position="154"/>
        <end position="175"/>
    </location>
</feature>
<feature type="transmembrane region" description="Helical" evidence="1">
    <location>
        <begin position="6"/>
        <end position="26"/>
    </location>
</feature>
<evidence type="ECO:0000313" key="3">
    <source>
        <dbReference type="Proteomes" id="UP000292423"/>
    </source>
</evidence>
<keyword evidence="1" id="KW-1133">Transmembrane helix</keyword>
<dbReference type="Proteomes" id="UP000292423">
    <property type="component" value="Unassembled WGS sequence"/>
</dbReference>
<feature type="transmembrane region" description="Helical" evidence="1">
    <location>
        <begin position="87"/>
        <end position="108"/>
    </location>
</feature>
<gene>
    <name evidence="2" type="ORF">EV700_2557</name>
</gene>
<reference evidence="2 3" key="1">
    <citation type="submission" date="2019-02" db="EMBL/GenBank/DDBJ databases">
        <title>Genomic Encyclopedia of Type Strains, Phase IV (KMG-IV): sequencing the most valuable type-strain genomes for metagenomic binning, comparative biology and taxonomic classification.</title>
        <authorList>
            <person name="Goeker M."/>
        </authorList>
    </citation>
    <scope>NUCLEOTIDE SEQUENCE [LARGE SCALE GENOMIC DNA]</scope>
    <source>
        <strain evidence="2 3">DSM 105135</strain>
    </source>
</reference>
<accession>A0A4Q7YLP4</accession>
<dbReference type="InterPro" id="IPR010266">
    <property type="entry name" value="NnrS"/>
</dbReference>
<keyword evidence="3" id="KW-1185">Reference proteome</keyword>
<feature type="transmembrane region" description="Helical" evidence="1">
    <location>
        <begin position="296"/>
        <end position="317"/>
    </location>
</feature>
<evidence type="ECO:0000256" key="1">
    <source>
        <dbReference type="SAM" id="Phobius"/>
    </source>
</evidence>
<feature type="transmembrane region" description="Helical" evidence="1">
    <location>
        <begin position="368"/>
        <end position="387"/>
    </location>
</feature>
<dbReference type="OrthoDB" id="9770040at2"/>
<feature type="transmembrane region" description="Helical" evidence="1">
    <location>
        <begin position="266"/>
        <end position="284"/>
    </location>
</feature>
<organism evidence="2 3">
    <name type="scientific">Fluviicoccus keumensis</name>
    <dbReference type="NCBI Taxonomy" id="1435465"/>
    <lineage>
        <taxon>Bacteria</taxon>
        <taxon>Pseudomonadati</taxon>
        <taxon>Pseudomonadota</taxon>
        <taxon>Gammaproteobacteria</taxon>
        <taxon>Moraxellales</taxon>
        <taxon>Moraxellaceae</taxon>
        <taxon>Fluviicoccus</taxon>
    </lineage>
</organism>
<keyword evidence="1" id="KW-0812">Transmembrane</keyword>
<feature type="transmembrane region" description="Helical" evidence="1">
    <location>
        <begin position="60"/>
        <end position="80"/>
    </location>
</feature>
<feature type="transmembrane region" description="Helical" evidence="1">
    <location>
        <begin position="237"/>
        <end position="254"/>
    </location>
</feature>
<dbReference type="Pfam" id="PF05940">
    <property type="entry name" value="NnrS"/>
    <property type="match status" value="1"/>
</dbReference>
<proteinExistence type="predicted"/>
<sequence>MSPRGFFTAPLWLAGFRPFFLLALIAGAVYPPLWALVFSGAVALPAAGLTPLQWHAHEMLFGFGWAVLGGFLLTASKNWVGVRGLHGGPLALAAALWLAERVLIFHFPALTDSTPWPLRAAVLAAASLPVLGVGGYVLWTLVRYRRQDSFKDNGFFIAALPLLLAAKLMLLLPPWVTEGRMLAIGLFRLAFVVMFERTLTQFMKNTAGVTLFRHPALDWPIKGLMLLAAFAGFLPPAVAAAVMTAAGLLLLYRFGRWHPLAGLRRFDTGIMYVGYLGLSANLFAEALRLSGVFPAIGSLSVHIFTFVCMGLVIPGMLVRISQGHTGRRIVFTATDKAAISLMGAGAVLRLVATQLWPQHYGLWIDLSALAWSGCFLGIGLRLAPMLWQARVDGREL</sequence>
<keyword evidence="1" id="KW-0472">Membrane</keyword>